<feature type="transmembrane region" description="Helical" evidence="9">
    <location>
        <begin position="347"/>
        <end position="366"/>
    </location>
</feature>
<evidence type="ECO:0000256" key="8">
    <source>
        <dbReference type="SAM" id="MobiDB-lite"/>
    </source>
</evidence>
<keyword evidence="11" id="KW-0762">Sugar transport</keyword>
<feature type="transmembrane region" description="Helical" evidence="9">
    <location>
        <begin position="320"/>
        <end position="340"/>
    </location>
</feature>
<evidence type="ECO:0000256" key="3">
    <source>
        <dbReference type="ARBA" id="ARBA00022448"/>
    </source>
</evidence>
<dbReference type="InterPro" id="IPR036259">
    <property type="entry name" value="MFS_trans_sf"/>
</dbReference>
<dbReference type="Pfam" id="PF00083">
    <property type="entry name" value="Sugar_tr"/>
    <property type="match status" value="2"/>
</dbReference>
<protein>
    <submittedName>
        <fullName evidence="11">Sugar transporter</fullName>
    </submittedName>
</protein>
<evidence type="ECO:0000313" key="12">
    <source>
        <dbReference type="Proteomes" id="UP000075230"/>
    </source>
</evidence>
<evidence type="ECO:0000313" key="11">
    <source>
        <dbReference type="EMBL" id="GAT28369.1"/>
    </source>
</evidence>
<dbReference type="Gene3D" id="1.20.1250.20">
    <property type="entry name" value="MFS general substrate transporter like domains"/>
    <property type="match status" value="1"/>
</dbReference>
<dbReference type="AlphaFoldDB" id="A0A146FSZ5"/>
<feature type="domain" description="Major facilitator superfamily (MFS) profile" evidence="10">
    <location>
        <begin position="31"/>
        <end position="491"/>
    </location>
</feature>
<dbReference type="FunFam" id="1.20.1250.20:FF:000134">
    <property type="entry name" value="MFS sugar transporter protein"/>
    <property type="match status" value="1"/>
</dbReference>
<dbReference type="Proteomes" id="UP000075230">
    <property type="component" value="Unassembled WGS sequence"/>
</dbReference>
<feature type="transmembrane region" description="Helical" evidence="9">
    <location>
        <begin position="161"/>
        <end position="181"/>
    </location>
</feature>
<dbReference type="PANTHER" id="PTHR48022">
    <property type="entry name" value="PLASTIDIC GLUCOSE TRANSPORTER 4"/>
    <property type="match status" value="1"/>
</dbReference>
<comment type="similarity">
    <text evidence="2">Belongs to the major facilitator superfamily. Sugar transporter (TC 2.A.1.1) family.</text>
</comment>
<evidence type="ECO:0000256" key="4">
    <source>
        <dbReference type="ARBA" id="ARBA00022692"/>
    </source>
</evidence>
<feature type="coiled-coil region" evidence="7">
    <location>
        <begin position="230"/>
        <end position="257"/>
    </location>
</feature>
<comment type="caution">
    <text evidence="11">The sequence shown here is derived from an EMBL/GenBank/DDBJ whole genome shotgun (WGS) entry which is preliminary data.</text>
</comment>
<dbReference type="GO" id="GO:0005351">
    <property type="term" value="F:carbohydrate:proton symporter activity"/>
    <property type="evidence" value="ECO:0007669"/>
    <property type="project" value="TreeGrafter"/>
</dbReference>
<dbReference type="PROSITE" id="PS00217">
    <property type="entry name" value="SUGAR_TRANSPORT_2"/>
    <property type="match status" value="1"/>
</dbReference>
<dbReference type="PROSITE" id="PS00216">
    <property type="entry name" value="SUGAR_TRANSPORT_1"/>
    <property type="match status" value="2"/>
</dbReference>
<reference evidence="11 12" key="1">
    <citation type="journal article" date="2016" name="DNA Res.">
        <title>Genome sequence of Aspergillus luchuensis NBRC 4314.</title>
        <authorList>
            <person name="Yamada O."/>
            <person name="Machida M."/>
            <person name="Hosoyama A."/>
            <person name="Goto M."/>
            <person name="Takahashi T."/>
            <person name="Futagami T."/>
            <person name="Yamagata Y."/>
            <person name="Takeuchi M."/>
            <person name="Kobayashi T."/>
            <person name="Koike H."/>
            <person name="Abe K."/>
            <person name="Asai K."/>
            <person name="Arita M."/>
            <person name="Fujita N."/>
            <person name="Fukuda K."/>
            <person name="Higa K."/>
            <person name="Horikawa H."/>
            <person name="Ishikawa T."/>
            <person name="Jinno K."/>
            <person name="Kato Y."/>
            <person name="Kirimura K."/>
            <person name="Mizutani O."/>
            <person name="Nakasone K."/>
            <person name="Sano M."/>
            <person name="Shiraishi Y."/>
            <person name="Tsukahara M."/>
            <person name="Gomi K."/>
        </authorList>
    </citation>
    <scope>NUCLEOTIDE SEQUENCE [LARGE SCALE GENOMIC DNA]</scope>
    <source>
        <strain evidence="11 12">RIB 2604</strain>
    </source>
</reference>
<dbReference type="InterPro" id="IPR005828">
    <property type="entry name" value="MFS_sugar_transport-like"/>
</dbReference>
<dbReference type="VEuPathDB" id="FungiDB:ASPFODRAFT_59085"/>
<keyword evidence="5 9" id="KW-1133">Transmembrane helix</keyword>
<proteinExistence type="inferred from homology"/>
<dbReference type="EMBL" id="BCWF01000025">
    <property type="protein sequence ID" value="GAT28369.1"/>
    <property type="molecule type" value="Genomic_DNA"/>
</dbReference>
<name>A0A146FSZ5_ASPKA</name>
<sequence length="543" mass="60501">MFDYDFEVNPFQSKRAYNWYTCFAGVEKGFISLVAAACMVLYGYDASVYNSVQGSDNWVAYFNDPDENMIGGVNTAYTVGAIVGGFFMGGPIADFLGRKIGMAIGCVLVVAATFMQCFAPRGNIACFLAGRCIIGIGQGIALTAGPIYIGELAPPEIRGKIMTFWQMFYSVGSFICFWVNYACTKHSTHLGEWDWRMVVIFQLLVPVIILFILPTIPGSPRWYIQRGNNVEKARRALRRVRATEDEVEDELLRIREAIEYEKEAISGTYAALWKDKSLRKRMYLALVINAGQQVSGQGTLNTYSTKIYEKVFKSANQIALINALNATFGIIFTLNAIWIIDRFGRKFLLIVGGIGMGICMIIVAAVETETPSPGGAKTEPVGISIVFLLFLFIFFCESHRLPHPLNPLLIILTDKPSWGATIWIWTSEVFSMNVRAQAVGMATQTQNVANAIVQQFFPTFLNNCGFYAFYMFAGICFLLALFVFFFVPETKQVPLEEIDALFGGANHVTQGEDLFSNEKQMRVTQSDTGMEKPSAVTVEDARR</sequence>
<evidence type="ECO:0000256" key="7">
    <source>
        <dbReference type="SAM" id="Coils"/>
    </source>
</evidence>
<feature type="transmembrane region" description="Helical" evidence="9">
    <location>
        <begin position="100"/>
        <end position="122"/>
    </location>
</feature>
<keyword evidence="6 9" id="KW-0472">Membrane</keyword>
<accession>A0A146FSZ5</accession>
<dbReference type="InterPro" id="IPR005829">
    <property type="entry name" value="Sugar_transporter_CS"/>
</dbReference>
<feature type="transmembrane region" description="Helical" evidence="9">
    <location>
        <begin position="467"/>
        <end position="487"/>
    </location>
</feature>
<dbReference type="GO" id="GO:0016020">
    <property type="term" value="C:membrane"/>
    <property type="evidence" value="ECO:0007669"/>
    <property type="project" value="UniProtKB-SubCell"/>
</dbReference>
<keyword evidence="4 9" id="KW-0812">Transmembrane</keyword>
<feature type="transmembrane region" description="Helical" evidence="9">
    <location>
        <begin position="20"/>
        <end position="44"/>
    </location>
</feature>
<dbReference type="PRINTS" id="PR00171">
    <property type="entry name" value="SUGRTRNSPORT"/>
</dbReference>
<evidence type="ECO:0000256" key="1">
    <source>
        <dbReference type="ARBA" id="ARBA00004141"/>
    </source>
</evidence>
<keyword evidence="3" id="KW-0813">Transport</keyword>
<evidence type="ECO:0000256" key="2">
    <source>
        <dbReference type="ARBA" id="ARBA00010992"/>
    </source>
</evidence>
<dbReference type="InterPro" id="IPR003663">
    <property type="entry name" value="Sugar/inositol_transpt"/>
</dbReference>
<dbReference type="InterPro" id="IPR020846">
    <property type="entry name" value="MFS_dom"/>
</dbReference>
<feature type="transmembrane region" description="Helical" evidence="9">
    <location>
        <begin position="408"/>
        <end position="426"/>
    </location>
</feature>
<dbReference type="PANTHER" id="PTHR48022:SF46">
    <property type="entry name" value="SUGAR TRANSPORTER, PUTATIVE (AFU_ORTHOLOGUE AFUA_1G11830)-RELATED"/>
    <property type="match status" value="1"/>
</dbReference>
<gene>
    <name evidence="11" type="ORF">RIB2604_02600090</name>
</gene>
<evidence type="ECO:0000259" key="10">
    <source>
        <dbReference type="PROSITE" id="PS50850"/>
    </source>
</evidence>
<organism evidence="11 12">
    <name type="scientific">Aspergillus kawachii</name>
    <name type="common">White koji mold</name>
    <name type="synonym">Aspergillus awamori var. kawachi</name>
    <dbReference type="NCBI Taxonomy" id="1069201"/>
    <lineage>
        <taxon>Eukaryota</taxon>
        <taxon>Fungi</taxon>
        <taxon>Dikarya</taxon>
        <taxon>Ascomycota</taxon>
        <taxon>Pezizomycotina</taxon>
        <taxon>Eurotiomycetes</taxon>
        <taxon>Eurotiomycetidae</taxon>
        <taxon>Eurotiales</taxon>
        <taxon>Aspergillaceae</taxon>
        <taxon>Aspergillus</taxon>
        <taxon>Aspergillus subgen. Circumdati</taxon>
    </lineage>
</organism>
<feature type="transmembrane region" description="Helical" evidence="9">
    <location>
        <begin position="128"/>
        <end position="149"/>
    </location>
</feature>
<comment type="subcellular location">
    <subcellularLocation>
        <location evidence="1">Membrane</location>
        <topology evidence="1">Multi-pass membrane protein</topology>
    </subcellularLocation>
</comment>
<evidence type="ECO:0000256" key="6">
    <source>
        <dbReference type="ARBA" id="ARBA00023136"/>
    </source>
</evidence>
<feature type="region of interest" description="Disordered" evidence="8">
    <location>
        <begin position="522"/>
        <end position="543"/>
    </location>
</feature>
<reference evidence="12" key="2">
    <citation type="submission" date="2016-02" db="EMBL/GenBank/DDBJ databases">
        <title>Genome sequencing of Aspergillus luchuensis NBRC 4314.</title>
        <authorList>
            <person name="Yamada O."/>
        </authorList>
    </citation>
    <scope>NUCLEOTIDE SEQUENCE [LARGE SCALE GENOMIC DNA]</scope>
    <source>
        <strain evidence="12">RIB 2604</strain>
    </source>
</reference>
<evidence type="ECO:0000256" key="9">
    <source>
        <dbReference type="SAM" id="Phobius"/>
    </source>
</evidence>
<dbReference type="SUPFAM" id="SSF103473">
    <property type="entry name" value="MFS general substrate transporter"/>
    <property type="match status" value="1"/>
</dbReference>
<evidence type="ECO:0000256" key="5">
    <source>
        <dbReference type="ARBA" id="ARBA00022989"/>
    </source>
</evidence>
<feature type="transmembrane region" description="Helical" evidence="9">
    <location>
        <begin position="69"/>
        <end position="88"/>
    </location>
</feature>
<dbReference type="InterPro" id="IPR050360">
    <property type="entry name" value="MFS_Sugar_Transporters"/>
</dbReference>
<feature type="transmembrane region" description="Helical" evidence="9">
    <location>
        <begin position="193"/>
        <end position="216"/>
    </location>
</feature>
<feature type="transmembrane region" description="Helical" evidence="9">
    <location>
        <begin position="378"/>
        <end position="396"/>
    </location>
</feature>
<dbReference type="PROSITE" id="PS50850">
    <property type="entry name" value="MFS"/>
    <property type="match status" value="1"/>
</dbReference>
<keyword evidence="7" id="KW-0175">Coiled coil</keyword>